<protein>
    <submittedName>
        <fullName evidence="2">BLUF domain-containing protein</fullName>
    </submittedName>
</protein>
<dbReference type="RefSeq" id="WP_394458951.1">
    <property type="nucleotide sequence ID" value="NZ_JBIGHZ010000002.1"/>
</dbReference>
<comment type="caution">
    <text evidence="2">The sequence shown here is derived from an EMBL/GenBank/DDBJ whole genome shotgun (WGS) entry which is preliminary data.</text>
</comment>
<proteinExistence type="predicted"/>
<gene>
    <name evidence="2" type="ORF">ACG0Z6_04665</name>
</gene>
<dbReference type="InterPro" id="IPR036046">
    <property type="entry name" value="Acylphosphatase-like_dom_sf"/>
</dbReference>
<dbReference type="Proteomes" id="UP001606099">
    <property type="component" value="Unassembled WGS sequence"/>
</dbReference>
<organism evidence="2 3">
    <name type="scientific">Roseateles rivi</name>
    <dbReference type="NCBI Taxonomy" id="3299028"/>
    <lineage>
        <taxon>Bacteria</taxon>
        <taxon>Pseudomonadati</taxon>
        <taxon>Pseudomonadota</taxon>
        <taxon>Betaproteobacteria</taxon>
        <taxon>Burkholderiales</taxon>
        <taxon>Sphaerotilaceae</taxon>
        <taxon>Roseateles</taxon>
    </lineage>
</organism>
<dbReference type="Pfam" id="PF04940">
    <property type="entry name" value="BLUF"/>
    <property type="match status" value="1"/>
</dbReference>
<evidence type="ECO:0000313" key="3">
    <source>
        <dbReference type="Proteomes" id="UP001606099"/>
    </source>
</evidence>
<feature type="domain" description="BLUF" evidence="1">
    <location>
        <begin position="2"/>
        <end position="93"/>
    </location>
</feature>
<evidence type="ECO:0000259" key="1">
    <source>
        <dbReference type="PROSITE" id="PS50925"/>
    </source>
</evidence>
<dbReference type="Gene3D" id="3.30.70.100">
    <property type="match status" value="1"/>
</dbReference>
<name>A0ABW7FT75_9BURK</name>
<evidence type="ECO:0000313" key="2">
    <source>
        <dbReference type="EMBL" id="MFG6447534.1"/>
    </source>
</evidence>
<reference evidence="2 3" key="1">
    <citation type="submission" date="2024-08" db="EMBL/GenBank/DDBJ databases">
        <authorList>
            <person name="Lu H."/>
        </authorList>
    </citation>
    <scope>NUCLEOTIDE SEQUENCE [LARGE SCALE GENOMIC DNA]</scope>
    <source>
        <strain evidence="2 3">BYS180W</strain>
    </source>
</reference>
<dbReference type="EMBL" id="JBIGHZ010000002">
    <property type="protein sequence ID" value="MFG6447534.1"/>
    <property type="molecule type" value="Genomic_DNA"/>
</dbReference>
<sequence>MLVRLVYASRATQELSATDLGHILRESREHNPHDGITGVLCFNAGVFLQVLEGGRMAVNARYKRILQDARHQDQILLSYDEIAERRFAGWSMGQVNLQRLNPALVLKYSASARLDPYAMSGKALTALLEELLASGVIECN</sequence>
<accession>A0ABW7FT75</accession>
<dbReference type="SMART" id="SM01034">
    <property type="entry name" value="BLUF"/>
    <property type="match status" value="1"/>
</dbReference>
<dbReference type="InterPro" id="IPR007024">
    <property type="entry name" value="BLUF_domain"/>
</dbReference>
<dbReference type="SUPFAM" id="SSF54975">
    <property type="entry name" value="Acylphosphatase/BLUF domain-like"/>
    <property type="match status" value="1"/>
</dbReference>
<dbReference type="PROSITE" id="PS50925">
    <property type="entry name" value="BLUF"/>
    <property type="match status" value="1"/>
</dbReference>
<keyword evidence="3" id="KW-1185">Reference proteome</keyword>